<comment type="caution">
    <text evidence="1">The sequence shown here is derived from an EMBL/GenBank/DDBJ whole genome shotgun (WGS) entry which is preliminary data.</text>
</comment>
<protein>
    <submittedName>
        <fullName evidence="1">Uncharacterized protein</fullName>
    </submittedName>
</protein>
<sequence length="80" mass="8591">MPSSTILLPLFSNPFTSSFCFLFSMLSSILKSSSIKTDSSLISSISPCFSSILVLLELSPNCVAFFLFIPSTRSLISSGV</sequence>
<keyword evidence="2" id="KW-1185">Reference proteome</keyword>
<dbReference type="Proteomes" id="UP001497535">
    <property type="component" value="Unassembled WGS sequence"/>
</dbReference>
<gene>
    <name evidence="1" type="ORF">MENTE1834_LOCUS7410</name>
</gene>
<name>A0ACB0Y3Z8_MELEN</name>
<organism evidence="1 2">
    <name type="scientific">Meloidogyne enterolobii</name>
    <name type="common">Root-knot nematode worm</name>
    <name type="synonym">Meloidogyne mayaguensis</name>
    <dbReference type="NCBI Taxonomy" id="390850"/>
    <lineage>
        <taxon>Eukaryota</taxon>
        <taxon>Metazoa</taxon>
        <taxon>Ecdysozoa</taxon>
        <taxon>Nematoda</taxon>
        <taxon>Chromadorea</taxon>
        <taxon>Rhabditida</taxon>
        <taxon>Tylenchina</taxon>
        <taxon>Tylenchomorpha</taxon>
        <taxon>Tylenchoidea</taxon>
        <taxon>Meloidogynidae</taxon>
        <taxon>Meloidogyninae</taxon>
        <taxon>Meloidogyne</taxon>
    </lineage>
</organism>
<evidence type="ECO:0000313" key="2">
    <source>
        <dbReference type="Proteomes" id="UP001497535"/>
    </source>
</evidence>
<evidence type="ECO:0000313" key="1">
    <source>
        <dbReference type="EMBL" id="CAK5031058.1"/>
    </source>
</evidence>
<accession>A0ACB0Y3Z8</accession>
<proteinExistence type="predicted"/>
<reference evidence="1" key="1">
    <citation type="submission" date="2023-11" db="EMBL/GenBank/DDBJ databases">
        <authorList>
            <person name="Poullet M."/>
        </authorList>
    </citation>
    <scope>NUCLEOTIDE SEQUENCE</scope>
    <source>
        <strain evidence="1">E1834</strain>
    </source>
</reference>
<dbReference type="EMBL" id="CAVMJV010000005">
    <property type="protein sequence ID" value="CAK5031058.1"/>
    <property type="molecule type" value="Genomic_DNA"/>
</dbReference>